<dbReference type="PROSITE" id="PS50977">
    <property type="entry name" value="HTH_TETR_2"/>
    <property type="match status" value="1"/>
</dbReference>
<accession>A0A7W9KIX4</accession>
<evidence type="ECO:0000256" key="2">
    <source>
        <dbReference type="ARBA" id="ARBA00023125"/>
    </source>
</evidence>
<dbReference type="AlphaFoldDB" id="A0A7W9KIX4"/>
<keyword evidence="2 4" id="KW-0238">DNA-binding</keyword>
<dbReference type="InterPro" id="IPR001647">
    <property type="entry name" value="HTH_TetR"/>
</dbReference>
<proteinExistence type="predicted"/>
<dbReference type="PANTHER" id="PTHR30055:SF234">
    <property type="entry name" value="HTH-TYPE TRANSCRIPTIONAL REGULATOR BETI"/>
    <property type="match status" value="1"/>
</dbReference>
<dbReference type="InterPro" id="IPR050109">
    <property type="entry name" value="HTH-type_TetR-like_transc_reg"/>
</dbReference>
<evidence type="ECO:0000259" key="5">
    <source>
        <dbReference type="PROSITE" id="PS50977"/>
    </source>
</evidence>
<dbReference type="PANTHER" id="PTHR30055">
    <property type="entry name" value="HTH-TYPE TRANSCRIPTIONAL REGULATOR RUTR"/>
    <property type="match status" value="1"/>
</dbReference>
<gene>
    <name evidence="6" type="ORF">BJ998_004577</name>
</gene>
<dbReference type="Gene3D" id="1.10.357.10">
    <property type="entry name" value="Tetracycline Repressor, domain 2"/>
    <property type="match status" value="1"/>
</dbReference>
<name>A0A7W9KIX4_9PSEU</name>
<dbReference type="Proteomes" id="UP000585638">
    <property type="component" value="Unassembled WGS sequence"/>
</dbReference>
<organism evidence="6 7">
    <name type="scientific">Kutzneria kofuensis</name>
    <dbReference type="NCBI Taxonomy" id="103725"/>
    <lineage>
        <taxon>Bacteria</taxon>
        <taxon>Bacillati</taxon>
        <taxon>Actinomycetota</taxon>
        <taxon>Actinomycetes</taxon>
        <taxon>Pseudonocardiales</taxon>
        <taxon>Pseudonocardiaceae</taxon>
        <taxon>Kutzneria</taxon>
    </lineage>
</organism>
<keyword evidence="7" id="KW-1185">Reference proteome</keyword>
<comment type="caution">
    <text evidence="6">The sequence shown here is derived from an EMBL/GenBank/DDBJ whole genome shotgun (WGS) entry which is preliminary data.</text>
</comment>
<sequence>MRADAVRTRKQLLDAAFAMFAERGAEVSVAEIAERAGIGKGTVFRHFATKEDLIAAIVGDLIDDLVEAAESRHDAVDPTAALREFMTYGVARLVDNQALCDVAGGSVRHLDVEAGVARLADAVHVLVGRARVRGELTGRDVVLLMTGVHKAAAPLRDAEPDLWRRYLGFLLDGLLDTTSSAPHSRT</sequence>
<dbReference type="GO" id="GO:0000976">
    <property type="term" value="F:transcription cis-regulatory region binding"/>
    <property type="evidence" value="ECO:0007669"/>
    <property type="project" value="TreeGrafter"/>
</dbReference>
<dbReference type="InterPro" id="IPR009057">
    <property type="entry name" value="Homeodomain-like_sf"/>
</dbReference>
<keyword evidence="1" id="KW-0805">Transcription regulation</keyword>
<evidence type="ECO:0000256" key="3">
    <source>
        <dbReference type="ARBA" id="ARBA00023163"/>
    </source>
</evidence>
<dbReference type="RefSeq" id="WP_221338092.1">
    <property type="nucleotide sequence ID" value="NZ_BAAAWY010000018.1"/>
</dbReference>
<dbReference type="Pfam" id="PF00440">
    <property type="entry name" value="TetR_N"/>
    <property type="match status" value="1"/>
</dbReference>
<dbReference type="InterPro" id="IPR036271">
    <property type="entry name" value="Tet_transcr_reg_TetR-rel_C_sf"/>
</dbReference>
<feature type="DNA-binding region" description="H-T-H motif" evidence="4">
    <location>
        <begin position="28"/>
        <end position="47"/>
    </location>
</feature>
<dbReference type="SUPFAM" id="SSF46689">
    <property type="entry name" value="Homeodomain-like"/>
    <property type="match status" value="1"/>
</dbReference>
<evidence type="ECO:0000313" key="7">
    <source>
        <dbReference type="Proteomes" id="UP000585638"/>
    </source>
</evidence>
<dbReference type="PRINTS" id="PR00455">
    <property type="entry name" value="HTHTETR"/>
</dbReference>
<evidence type="ECO:0000313" key="6">
    <source>
        <dbReference type="EMBL" id="MBB5893381.1"/>
    </source>
</evidence>
<protein>
    <submittedName>
        <fullName evidence="6">AcrR family transcriptional regulator</fullName>
    </submittedName>
</protein>
<dbReference type="SUPFAM" id="SSF48498">
    <property type="entry name" value="Tetracyclin repressor-like, C-terminal domain"/>
    <property type="match status" value="1"/>
</dbReference>
<feature type="domain" description="HTH tetR-type" evidence="5">
    <location>
        <begin position="6"/>
        <end position="65"/>
    </location>
</feature>
<dbReference type="EMBL" id="JACHIR010000001">
    <property type="protein sequence ID" value="MBB5893381.1"/>
    <property type="molecule type" value="Genomic_DNA"/>
</dbReference>
<reference evidence="6 7" key="1">
    <citation type="submission" date="2020-08" db="EMBL/GenBank/DDBJ databases">
        <title>Sequencing the genomes of 1000 actinobacteria strains.</title>
        <authorList>
            <person name="Klenk H.-P."/>
        </authorList>
    </citation>
    <scope>NUCLEOTIDE SEQUENCE [LARGE SCALE GENOMIC DNA]</scope>
    <source>
        <strain evidence="6 7">DSM 43851</strain>
    </source>
</reference>
<keyword evidence="3" id="KW-0804">Transcription</keyword>
<evidence type="ECO:0000256" key="1">
    <source>
        <dbReference type="ARBA" id="ARBA00023015"/>
    </source>
</evidence>
<evidence type="ECO:0000256" key="4">
    <source>
        <dbReference type="PROSITE-ProRule" id="PRU00335"/>
    </source>
</evidence>
<dbReference type="GO" id="GO:0003700">
    <property type="term" value="F:DNA-binding transcription factor activity"/>
    <property type="evidence" value="ECO:0007669"/>
    <property type="project" value="TreeGrafter"/>
</dbReference>